<dbReference type="EMBL" id="JAAALK010000287">
    <property type="protein sequence ID" value="KAG8058054.1"/>
    <property type="molecule type" value="Genomic_DNA"/>
</dbReference>
<evidence type="ECO:0000256" key="1">
    <source>
        <dbReference type="SAM" id="MobiDB-lite"/>
    </source>
</evidence>
<keyword evidence="3" id="KW-1185">Reference proteome</keyword>
<organism evidence="2 3">
    <name type="scientific">Zizania palustris</name>
    <name type="common">Northern wild rice</name>
    <dbReference type="NCBI Taxonomy" id="103762"/>
    <lineage>
        <taxon>Eukaryota</taxon>
        <taxon>Viridiplantae</taxon>
        <taxon>Streptophyta</taxon>
        <taxon>Embryophyta</taxon>
        <taxon>Tracheophyta</taxon>
        <taxon>Spermatophyta</taxon>
        <taxon>Magnoliopsida</taxon>
        <taxon>Liliopsida</taxon>
        <taxon>Poales</taxon>
        <taxon>Poaceae</taxon>
        <taxon>BOP clade</taxon>
        <taxon>Oryzoideae</taxon>
        <taxon>Oryzeae</taxon>
        <taxon>Zizaniinae</taxon>
        <taxon>Zizania</taxon>
    </lineage>
</organism>
<gene>
    <name evidence="2" type="ORF">GUJ93_ZPchr0002g23733</name>
</gene>
<sequence>MDQWNELHALLNEIALDNGIDTMRWKIVFFVCLFDPPLRRSPHARRPATAPSRSQQRSVVFFPPNLPVSGDFLEHSMVV</sequence>
<accession>A0A8J5VVJ7</accession>
<evidence type="ECO:0000313" key="2">
    <source>
        <dbReference type="EMBL" id="KAG8058054.1"/>
    </source>
</evidence>
<dbReference type="Proteomes" id="UP000729402">
    <property type="component" value="Unassembled WGS sequence"/>
</dbReference>
<dbReference type="AlphaFoldDB" id="A0A8J5VVJ7"/>
<name>A0A8J5VVJ7_ZIZPA</name>
<protein>
    <submittedName>
        <fullName evidence="2">Uncharacterized protein</fullName>
    </submittedName>
</protein>
<reference evidence="2" key="1">
    <citation type="journal article" date="2021" name="bioRxiv">
        <title>Whole Genome Assembly and Annotation of Northern Wild Rice, Zizania palustris L., Supports a Whole Genome Duplication in the Zizania Genus.</title>
        <authorList>
            <person name="Haas M."/>
            <person name="Kono T."/>
            <person name="Macchietto M."/>
            <person name="Millas R."/>
            <person name="McGilp L."/>
            <person name="Shao M."/>
            <person name="Duquette J."/>
            <person name="Hirsch C.N."/>
            <person name="Kimball J."/>
        </authorList>
    </citation>
    <scope>NUCLEOTIDE SEQUENCE</scope>
    <source>
        <tissue evidence="2">Fresh leaf tissue</tissue>
    </source>
</reference>
<feature type="region of interest" description="Disordered" evidence="1">
    <location>
        <begin position="37"/>
        <end position="56"/>
    </location>
</feature>
<comment type="caution">
    <text evidence="2">The sequence shown here is derived from an EMBL/GenBank/DDBJ whole genome shotgun (WGS) entry which is preliminary data.</text>
</comment>
<proteinExistence type="predicted"/>
<evidence type="ECO:0000313" key="3">
    <source>
        <dbReference type="Proteomes" id="UP000729402"/>
    </source>
</evidence>
<reference evidence="2" key="2">
    <citation type="submission" date="2021-02" db="EMBL/GenBank/DDBJ databases">
        <authorList>
            <person name="Kimball J.A."/>
            <person name="Haas M.W."/>
            <person name="Macchietto M."/>
            <person name="Kono T."/>
            <person name="Duquette J."/>
            <person name="Shao M."/>
        </authorList>
    </citation>
    <scope>NUCLEOTIDE SEQUENCE</scope>
    <source>
        <tissue evidence="2">Fresh leaf tissue</tissue>
    </source>
</reference>